<keyword evidence="2" id="KW-0326">Glycosidase</keyword>
<dbReference type="GO" id="GO:0008477">
    <property type="term" value="F:purine nucleosidase activity"/>
    <property type="evidence" value="ECO:0007669"/>
    <property type="project" value="TreeGrafter"/>
</dbReference>
<dbReference type="Proteomes" id="UP000295509">
    <property type="component" value="Unassembled WGS sequence"/>
</dbReference>
<dbReference type="PANTHER" id="PTHR12304">
    <property type="entry name" value="INOSINE-URIDINE PREFERRING NUCLEOSIDE HYDROLASE"/>
    <property type="match status" value="1"/>
</dbReference>
<feature type="domain" description="Inosine/uridine-preferring nucleoside hydrolase" evidence="3">
    <location>
        <begin position="9"/>
        <end position="336"/>
    </location>
</feature>
<dbReference type="GO" id="GO:0005829">
    <property type="term" value="C:cytosol"/>
    <property type="evidence" value="ECO:0007669"/>
    <property type="project" value="TreeGrafter"/>
</dbReference>
<evidence type="ECO:0000259" key="3">
    <source>
        <dbReference type="Pfam" id="PF01156"/>
    </source>
</evidence>
<gene>
    <name evidence="4" type="ORF">BX592_13417</name>
</gene>
<evidence type="ECO:0000256" key="1">
    <source>
        <dbReference type="ARBA" id="ARBA00022801"/>
    </source>
</evidence>
<keyword evidence="1 4" id="KW-0378">Hydrolase</keyword>
<reference evidence="4 5" key="1">
    <citation type="submission" date="2019-03" db="EMBL/GenBank/DDBJ databases">
        <title>Genomic Encyclopedia of Type Strains, Phase III (KMG-III): the genomes of soil and plant-associated and newly described type strains.</title>
        <authorList>
            <person name="Whitman W."/>
        </authorList>
    </citation>
    <scope>NUCLEOTIDE SEQUENCE [LARGE SCALE GENOMIC DNA]</scope>
    <source>
        <strain evidence="4 5">LMG 29544</strain>
    </source>
</reference>
<keyword evidence="5" id="KW-1185">Reference proteome</keyword>
<dbReference type="PANTHER" id="PTHR12304:SF4">
    <property type="entry name" value="URIDINE NUCLEOSIDASE"/>
    <property type="match status" value="1"/>
</dbReference>
<evidence type="ECO:0000313" key="5">
    <source>
        <dbReference type="Proteomes" id="UP000295509"/>
    </source>
</evidence>
<dbReference type="EMBL" id="SORE01000034">
    <property type="protein sequence ID" value="TDY37821.1"/>
    <property type="molecule type" value="Genomic_DNA"/>
</dbReference>
<dbReference type="InterPro" id="IPR001910">
    <property type="entry name" value="Inosine/uridine_hydrolase_dom"/>
</dbReference>
<proteinExistence type="predicted"/>
<dbReference type="AlphaFoldDB" id="A0A4R8L5G7"/>
<evidence type="ECO:0000256" key="2">
    <source>
        <dbReference type="ARBA" id="ARBA00023295"/>
    </source>
</evidence>
<dbReference type="GO" id="GO:0006152">
    <property type="term" value="P:purine nucleoside catabolic process"/>
    <property type="evidence" value="ECO:0007669"/>
    <property type="project" value="TreeGrafter"/>
</dbReference>
<organism evidence="4 5">
    <name type="scientific">Paraburkholderia rhizosphaerae</name>
    <dbReference type="NCBI Taxonomy" id="480658"/>
    <lineage>
        <taxon>Bacteria</taxon>
        <taxon>Pseudomonadati</taxon>
        <taxon>Pseudomonadota</taxon>
        <taxon>Betaproteobacteria</taxon>
        <taxon>Burkholderiales</taxon>
        <taxon>Burkholderiaceae</taxon>
        <taxon>Paraburkholderia</taxon>
    </lineage>
</organism>
<dbReference type="Gene3D" id="3.90.245.10">
    <property type="entry name" value="Ribonucleoside hydrolase-like"/>
    <property type="match status" value="1"/>
</dbReference>
<evidence type="ECO:0000313" key="4">
    <source>
        <dbReference type="EMBL" id="TDY37821.1"/>
    </source>
</evidence>
<dbReference type="InterPro" id="IPR023186">
    <property type="entry name" value="IUNH"/>
</dbReference>
<sequence length="351" mass="38365">MQTDTIPKVIIDSDYTTLGDDGQLGVMACQLHAQGSINLLGITVVSGNQWLKQGVADALKSVERVGMADRIGVYAGANLPLSHDFPAVQEERQTYPGGNGWLGAWTSPEPKSDHDLIAPPDGFATSVQVQSKSAVEFIADSVHRHAGQITILAVGPLTNLALATRQHPEIVPLIKRVIYMGGAIDVPGNTTATAEFNWWFDPQAAQAVLRLPIDHVVIPLDATDTVKMDKRVYDRIAHDQNKQTIITHLFRQLNGYGSDGKHGFETDPEYSECVWDTLTLAYLVDPTFATDTVQCWIDIDSSSGANVGHSTGYANPRPGLQRATVVKRFDNTRFFNFYVDLLTRPVPCPEG</sequence>
<dbReference type="Pfam" id="PF01156">
    <property type="entry name" value="IU_nuc_hydro"/>
    <property type="match status" value="1"/>
</dbReference>
<dbReference type="OrthoDB" id="9797882at2"/>
<comment type="caution">
    <text evidence="4">The sequence shown here is derived from an EMBL/GenBank/DDBJ whole genome shotgun (WGS) entry which is preliminary data.</text>
</comment>
<dbReference type="SUPFAM" id="SSF53590">
    <property type="entry name" value="Nucleoside hydrolase"/>
    <property type="match status" value="1"/>
</dbReference>
<protein>
    <submittedName>
        <fullName evidence="4">Inosine-uridine nucleoside N-ribohydrolase</fullName>
    </submittedName>
</protein>
<dbReference type="InterPro" id="IPR036452">
    <property type="entry name" value="Ribo_hydro-like"/>
</dbReference>
<name>A0A4R8L5G7_9BURK</name>
<accession>A0A4R8L5G7</accession>
<dbReference type="RefSeq" id="WP_134196939.1">
    <property type="nucleotide sequence ID" value="NZ_JBHLUW010000051.1"/>
</dbReference>